<dbReference type="AlphaFoldDB" id="A0AAW0A637"/>
<sequence>MPLRYLTTHLFSGRPPRLIHFYLLYRLATVSASSLRAVHYLYDFLTLPDTPAAAPDTHLRVEHEDQLMFTVVGVAELADARRSVARAFGSSLRRVQLNFDSDTAHNTSRLPPGLFVTPNSKIRFFAVRRATPTRRAAVDGYQGVVERASQTHDKRKFDFSRSAERRRRRDARLVNLGKALSFPTAEISKFDFSPSADRRRRVGANQAAAAHQTKPRQCCINASEPWIASAYLKNVDTSFRRPPSGGDASVCVETVVSPLSGEAAILHLYQRFAPDDPVSYDKCSRAARACGAVITQITDPDFVFLDPILGPCWTTAAETLLREVSSLSSAWPPINTTDIRNELGTILYAMTKLASRFPLLGKCFSPGSCGVWISAAKLQKQLAEL</sequence>
<comment type="caution">
    <text evidence="1">The sequence shown here is derived from an EMBL/GenBank/DDBJ whole genome shotgun (WGS) entry which is preliminary data.</text>
</comment>
<protein>
    <submittedName>
        <fullName evidence="1">Uncharacterized protein</fullName>
    </submittedName>
</protein>
<evidence type="ECO:0000313" key="2">
    <source>
        <dbReference type="Proteomes" id="UP001362999"/>
    </source>
</evidence>
<keyword evidence="2" id="KW-1185">Reference proteome</keyword>
<accession>A0AAW0A637</accession>
<dbReference type="EMBL" id="JAWWNJ010000083">
    <property type="protein sequence ID" value="KAK7001308.1"/>
    <property type="molecule type" value="Genomic_DNA"/>
</dbReference>
<dbReference type="Proteomes" id="UP001362999">
    <property type="component" value="Unassembled WGS sequence"/>
</dbReference>
<reference evidence="1 2" key="1">
    <citation type="journal article" date="2024" name="J Genomics">
        <title>Draft genome sequencing and assembly of Favolaschia claudopus CIRM-BRFM 2984 isolated from oak limbs.</title>
        <authorList>
            <person name="Navarro D."/>
            <person name="Drula E."/>
            <person name="Chaduli D."/>
            <person name="Cazenave R."/>
            <person name="Ahrendt S."/>
            <person name="Wang J."/>
            <person name="Lipzen A."/>
            <person name="Daum C."/>
            <person name="Barry K."/>
            <person name="Grigoriev I.V."/>
            <person name="Favel A."/>
            <person name="Rosso M.N."/>
            <person name="Martin F."/>
        </authorList>
    </citation>
    <scope>NUCLEOTIDE SEQUENCE [LARGE SCALE GENOMIC DNA]</scope>
    <source>
        <strain evidence="1 2">CIRM-BRFM 2984</strain>
    </source>
</reference>
<organism evidence="1 2">
    <name type="scientific">Favolaschia claudopus</name>
    <dbReference type="NCBI Taxonomy" id="2862362"/>
    <lineage>
        <taxon>Eukaryota</taxon>
        <taxon>Fungi</taxon>
        <taxon>Dikarya</taxon>
        <taxon>Basidiomycota</taxon>
        <taxon>Agaricomycotina</taxon>
        <taxon>Agaricomycetes</taxon>
        <taxon>Agaricomycetidae</taxon>
        <taxon>Agaricales</taxon>
        <taxon>Marasmiineae</taxon>
        <taxon>Mycenaceae</taxon>
        <taxon>Favolaschia</taxon>
    </lineage>
</organism>
<gene>
    <name evidence="1" type="ORF">R3P38DRAFT_3284162</name>
</gene>
<proteinExistence type="predicted"/>
<evidence type="ECO:0000313" key="1">
    <source>
        <dbReference type="EMBL" id="KAK7001308.1"/>
    </source>
</evidence>
<name>A0AAW0A637_9AGAR</name>